<dbReference type="RefSeq" id="WP_080123267.1">
    <property type="nucleotide sequence ID" value="NZ_CP063172.1"/>
</dbReference>
<dbReference type="EMBL" id="CP063185">
    <property type="protein sequence ID" value="QYC74739.1"/>
    <property type="molecule type" value="Genomic_DNA"/>
</dbReference>
<gene>
    <name evidence="1" type="ORF">INQ84_01955</name>
</gene>
<evidence type="ECO:0000313" key="2">
    <source>
        <dbReference type="Proteomes" id="UP000825134"/>
    </source>
</evidence>
<accession>A0AAQ0J6M5</accession>
<proteinExistence type="predicted"/>
<protein>
    <submittedName>
        <fullName evidence="1">Uncharacterized protein</fullName>
    </submittedName>
</protein>
<dbReference type="GeneID" id="93065627"/>
<reference evidence="1" key="1">
    <citation type="journal article" date="2021" name="Front. Microbiol.">
        <title>Generation of Tetracycline and Rifamycin Resistant Chlamydia Suis Recombinants.</title>
        <authorList>
            <person name="Marti H."/>
            <person name="Bommana S."/>
            <person name="Read T.D."/>
            <person name="Pesch T."/>
            <person name="Prahauser B."/>
            <person name="Dean D."/>
            <person name="Borel N."/>
        </authorList>
    </citation>
    <scope>NUCLEOTIDE SEQUENCE</scope>
    <source>
        <strain evidence="1">208.1</strain>
    </source>
</reference>
<organism evidence="1 2">
    <name type="scientific">Chlamydia suis</name>
    <dbReference type="NCBI Taxonomy" id="83559"/>
    <lineage>
        <taxon>Bacteria</taxon>
        <taxon>Pseudomonadati</taxon>
        <taxon>Chlamydiota</taxon>
        <taxon>Chlamydiia</taxon>
        <taxon>Chlamydiales</taxon>
        <taxon>Chlamydiaceae</taxon>
        <taxon>Chlamydia/Chlamydophila group</taxon>
        <taxon>Chlamydia</taxon>
    </lineage>
</organism>
<sequence>MKEKKVLEISPEAALLKKLRDRAISHQEMQKRKFWVEKLITMPESTREPIETRKALEPSQLFRKIAERLLKEGA</sequence>
<dbReference type="AlphaFoldDB" id="A0AAQ0J6M5"/>
<name>A0AAQ0J6M5_9CHLA</name>
<evidence type="ECO:0000313" key="1">
    <source>
        <dbReference type="EMBL" id="QYC74739.1"/>
    </source>
</evidence>
<dbReference type="Proteomes" id="UP000825134">
    <property type="component" value="Chromosome"/>
</dbReference>